<gene>
    <name evidence="1" type="ORF">IQ260_09700</name>
</gene>
<evidence type="ECO:0000313" key="2">
    <source>
        <dbReference type="Proteomes" id="UP000615026"/>
    </source>
</evidence>
<name>A0A928ZRR2_LEPEC</name>
<reference evidence="1" key="1">
    <citation type="submission" date="2020-10" db="EMBL/GenBank/DDBJ databases">
        <authorList>
            <person name="Castelo-Branco R."/>
            <person name="Eusebio N."/>
            <person name="Adriana R."/>
            <person name="Vieira A."/>
            <person name="Brugerolle De Fraissinette N."/>
            <person name="Rezende De Castro R."/>
            <person name="Schneider M.P."/>
            <person name="Vasconcelos V."/>
            <person name="Leao P.N."/>
        </authorList>
    </citation>
    <scope>NUCLEOTIDE SEQUENCE</scope>
    <source>
        <strain evidence="1">LEGE 11479</strain>
    </source>
</reference>
<organism evidence="1 2">
    <name type="scientific">Leptolyngbya cf. ectocarpi LEGE 11479</name>
    <dbReference type="NCBI Taxonomy" id="1828722"/>
    <lineage>
        <taxon>Bacteria</taxon>
        <taxon>Bacillati</taxon>
        <taxon>Cyanobacteriota</taxon>
        <taxon>Cyanophyceae</taxon>
        <taxon>Leptolyngbyales</taxon>
        <taxon>Leptolyngbyaceae</taxon>
        <taxon>Leptolyngbya group</taxon>
        <taxon>Leptolyngbya</taxon>
    </lineage>
</organism>
<protein>
    <submittedName>
        <fullName evidence="1">Uncharacterized protein</fullName>
    </submittedName>
</protein>
<dbReference type="EMBL" id="JADEXP010000065">
    <property type="protein sequence ID" value="MBE9066928.1"/>
    <property type="molecule type" value="Genomic_DNA"/>
</dbReference>
<dbReference type="AlphaFoldDB" id="A0A928ZRR2"/>
<accession>A0A928ZRR2</accession>
<sequence>MVLFYPHKRSPTPGYAYAVDWYARLTLCETGAIALFSQAETRPEFVSTPVE</sequence>
<evidence type="ECO:0000313" key="1">
    <source>
        <dbReference type="EMBL" id="MBE9066928.1"/>
    </source>
</evidence>
<keyword evidence="2" id="KW-1185">Reference proteome</keyword>
<comment type="caution">
    <text evidence="1">The sequence shown here is derived from an EMBL/GenBank/DDBJ whole genome shotgun (WGS) entry which is preliminary data.</text>
</comment>
<dbReference type="RefSeq" id="WP_193992904.1">
    <property type="nucleotide sequence ID" value="NZ_JADEXP010000065.1"/>
</dbReference>
<proteinExistence type="predicted"/>
<dbReference type="Proteomes" id="UP000615026">
    <property type="component" value="Unassembled WGS sequence"/>
</dbReference>